<keyword evidence="2" id="KW-1185">Reference proteome</keyword>
<proteinExistence type="predicted"/>
<reference evidence="1" key="1">
    <citation type="submission" date="2019-10" db="EMBL/GenBank/DDBJ databases">
        <authorList>
            <consortium name="DOE Joint Genome Institute"/>
            <person name="Kuo A."/>
            <person name="Miyauchi S."/>
            <person name="Kiss E."/>
            <person name="Drula E."/>
            <person name="Kohler A."/>
            <person name="Sanchez-Garcia M."/>
            <person name="Andreopoulos B."/>
            <person name="Barry K.W."/>
            <person name="Bonito G."/>
            <person name="Buee M."/>
            <person name="Carver A."/>
            <person name="Chen C."/>
            <person name="Cichocki N."/>
            <person name="Clum A."/>
            <person name="Culley D."/>
            <person name="Crous P.W."/>
            <person name="Fauchery L."/>
            <person name="Girlanda M."/>
            <person name="Hayes R."/>
            <person name="Keri Z."/>
            <person name="Labutti K."/>
            <person name="Lipzen A."/>
            <person name="Lombard V."/>
            <person name="Magnuson J."/>
            <person name="Maillard F."/>
            <person name="Morin E."/>
            <person name="Murat C."/>
            <person name="Nolan M."/>
            <person name="Ohm R."/>
            <person name="Pangilinan J."/>
            <person name="Pereira M."/>
            <person name="Perotto S."/>
            <person name="Peter M."/>
            <person name="Riley R."/>
            <person name="Sitrit Y."/>
            <person name="Stielow B."/>
            <person name="Szollosi G."/>
            <person name="Zifcakova L."/>
            <person name="Stursova M."/>
            <person name="Spatafora J.W."/>
            <person name="Tedersoo L."/>
            <person name="Vaario L.-M."/>
            <person name="Yamada A."/>
            <person name="Yan M."/>
            <person name="Wang P."/>
            <person name="Xu J."/>
            <person name="Bruns T."/>
            <person name="Baldrian P."/>
            <person name="Vilgalys R."/>
            <person name="Henrissat B."/>
            <person name="Grigoriev I.V."/>
            <person name="Hibbett D."/>
            <person name="Nagy L.G."/>
            <person name="Martin F.M."/>
        </authorList>
    </citation>
    <scope>NUCLEOTIDE SEQUENCE</scope>
    <source>
        <strain evidence="1">P2</strain>
    </source>
</reference>
<protein>
    <submittedName>
        <fullName evidence="1">Uncharacterized protein</fullName>
    </submittedName>
</protein>
<gene>
    <name evidence="1" type="ORF">BDM02DRAFT_884534</name>
</gene>
<reference evidence="1" key="2">
    <citation type="journal article" date="2020" name="Nat. Commun.">
        <title>Large-scale genome sequencing of mycorrhizal fungi provides insights into the early evolution of symbiotic traits.</title>
        <authorList>
            <person name="Miyauchi S."/>
            <person name="Kiss E."/>
            <person name="Kuo A."/>
            <person name="Drula E."/>
            <person name="Kohler A."/>
            <person name="Sanchez-Garcia M."/>
            <person name="Morin E."/>
            <person name="Andreopoulos B."/>
            <person name="Barry K.W."/>
            <person name="Bonito G."/>
            <person name="Buee M."/>
            <person name="Carver A."/>
            <person name="Chen C."/>
            <person name="Cichocki N."/>
            <person name="Clum A."/>
            <person name="Culley D."/>
            <person name="Crous P.W."/>
            <person name="Fauchery L."/>
            <person name="Girlanda M."/>
            <person name="Hayes R.D."/>
            <person name="Keri Z."/>
            <person name="LaButti K."/>
            <person name="Lipzen A."/>
            <person name="Lombard V."/>
            <person name="Magnuson J."/>
            <person name="Maillard F."/>
            <person name="Murat C."/>
            <person name="Nolan M."/>
            <person name="Ohm R.A."/>
            <person name="Pangilinan J."/>
            <person name="Pereira M.F."/>
            <person name="Perotto S."/>
            <person name="Peter M."/>
            <person name="Pfister S."/>
            <person name="Riley R."/>
            <person name="Sitrit Y."/>
            <person name="Stielow J.B."/>
            <person name="Szollosi G."/>
            <person name="Zifcakova L."/>
            <person name="Stursova M."/>
            <person name="Spatafora J.W."/>
            <person name="Tedersoo L."/>
            <person name="Vaario L.M."/>
            <person name="Yamada A."/>
            <person name="Yan M."/>
            <person name="Wang P."/>
            <person name="Xu J."/>
            <person name="Bruns T."/>
            <person name="Baldrian P."/>
            <person name="Vilgalys R."/>
            <person name="Dunand C."/>
            <person name="Henrissat B."/>
            <person name="Grigoriev I.V."/>
            <person name="Hibbett D."/>
            <person name="Nagy L.G."/>
            <person name="Martin F.M."/>
        </authorList>
    </citation>
    <scope>NUCLEOTIDE SEQUENCE</scope>
    <source>
        <strain evidence="1">P2</strain>
    </source>
</reference>
<name>A0ACB6Z524_THEGA</name>
<accession>A0ACB6Z524</accession>
<evidence type="ECO:0000313" key="1">
    <source>
        <dbReference type="EMBL" id="KAF9644667.1"/>
    </source>
</evidence>
<comment type="caution">
    <text evidence="1">The sequence shown here is derived from an EMBL/GenBank/DDBJ whole genome shotgun (WGS) entry which is preliminary data.</text>
</comment>
<organism evidence="1 2">
    <name type="scientific">Thelephora ganbajun</name>
    <name type="common">Ganba fungus</name>
    <dbReference type="NCBI Taxonomy" id="370292"/>
    <lineage>
        <taxon>Eukaryota</taxon>
        <taxon>Fungi</taxon>
        <taxon>Dikarya</taxon>
        <taxon>Basidiomycota</taxon>
        <taxon>Agaricomycotina</taxon>
        <taxon>Agaricomycetes</taxon>
        <taxon>Thelephorales</taxon>
        <taxon>Thelephoraceae</taxon>
        <taxon>Thelephora</taxon>
    </lineage>
</organism>
<dbReference type="Proteomes" id="UP000886501">
    <property type="component" value="Unassembled WGS sequence"/>
</dbReference>
<sequence>MLQYYDVGSDPHMNTDLSSAIAPPSGPHRSKGGATQKGKEIEKGTRRRKRAPKKALPPDIDWIQTYDRFYWEVIRVYLLQPSGELPTPEAAYAKIREFIKEGLHQSVRTFFLL</sequence>
<dbReference type="EMBL" id="MU118125">
    <property type="protein sequence ID" value="KAF9644667.1"/>
    <property type="molecule type" value="Genomic_DNA"/>
</dbReference>
<evidence type="ECO:0000313" key="2">
    <source>
        <dbReference type="Proteomes" id="UP000886501"/>
    </source>
</evidence>